<dbReference type="PROSITE" id="PS50067">
    <property type="entry name" value="KINESIN_MOTOR_2"/>
    <property type="match status" value="1"/>
</dbReference>
<dbReference type="InterPro" id="IPR010994">
    <property type="entry name" value="RuvA_2-like"/>
</dbReference>
<keyword evidence="2" id="KW-0963">Cytoplasm</keyword>
<keyword evidence="4 6" id="KW-0067">ATP-binding</keyword>
<evidence type="ECO:0000256" key="3">
    <source>
        <dbReference type="ARBA" id="ARBA00022741"/>
    </source>
</evidence>
<dbReference type="SMART" id="SM00129">
    <property type="entry name" value="KISc"/>
    <property type="match status" value="1"/>
</dbReference>
<dbReference type="PANTHER" id="PTHR47969">
    <property type="entry name" value="CHROMOSOME-ASSOCIATED KINESIN KIF4A-RELATED"/>
    <property type="match status" value="1"/>
</dbReference>
<feature type="compositionally biased region" description="Low complexity" evidence="8">
    <location>
        <begin position="10"/>
        <end position="28"/>
    </location>
</feature>
<comment type="caution">
    <text evidence="11">The sequence shown here is derived from an EMBL/GenBank/DDBJ whole genome shotgun (WGS) entry which is preliminary data.</text>
</comment>
<dbReference type="InterPro" id="IPR046529">
    <property type="entry name" value="DUF6594"/>
</dbReference>
<organism evidence="11 12">
    <name type="scientific">Cladophialophora carrionii</name>
    <dbReference type="NCBI Taxonomy" id="86049"/>
    <lineage>
        <taxon>Eukaryota</taxon>
        <taxon>Fungi</taxon>
        <taxon>Dikarya</taxon>
        <taxon>Ascomycota</taxon>
        <taxon>Pezizomycotina</taxon>
        <taxon>Eurotiomycetes</taxon>
        <taxon>Chaetothyriomycetidae</taxon>
        <taxon>Chaetothyriales</taxon>
        <taxon>Herpotrichiellaceae</taxon>
        <taxon>Cladophialophora</taxon>
    </lineage>
</organism>
<feature type="region of interest" description="Disordered" evidence="8">
    <location>
        <begin position="1030"/>
        <end position="1117"/>
    </location>
</feature>
<dbReference type="GO" id="GO:0005737">
    <property type="term" value="C:cytoplasm"/>
    <property type="evidence" value="ECO:0007669"/>
    <property type="project" value="UniProtKB-SubCell"/>
</dbReference>
<dbReference type="GO" id="GO:0005524">
    <property type="term" value="F:ATP binding"/>
    <property type="evidence" value="ECO:0007669"/>
    <property type="project" value="UniProtKB-UniRule"/>
</dbReference>
<comment type="subcellular location">
    <subcellularLocation>
        <location evidence="1">Cytoplasm</location>
    </subcellularLocation>
</comment>
<dbReference type="Pfam" id="PF00225">
    <property type="entry name" value="Kinesin"/>
    <property type="match status" value="1"/>
</dbReference>
<dbReference type="GO" id="GO:0007052">
    <property type="term" value="P:mitotic spindle organization"/>
    <property type="evidence" value="ECO:0007669"/>
    <property type="project" value="TreeGrafter"/>
</dbReference>
<evidence type="ECO:0000256" key="8">
    <source>
        <dbReference type="SAM" id="MobiDB-lite"/>
    </source>
</evidence>
<evidence type="ECO:0000256" key="1">
    <source>
        <dbReference type="ARBA" id="ARBA00004496"/>
    </source>
</evidence>
<keyword evidence="9" id="KW-0812">Transmembrane</keyword>
<dbReference type="CDD" id="cd00106">
    <property type="entry name" value="KISc"/>
    <property type="match status" value="1"/>
</dbReference>
<dbReference type="VEuPathDB" id="FungiDB:CLCR_09457"/>
<feature type="transmembrane region" description="Helical" evidence="9">
    <location>
        <begin position="430"/>
        <end position="447"/>
    </location>
</feature>
<keyword evidence="3 6" id="KW-0547">Nucleotide-binding</keyword>
<dbReference type="SUPFAM" id="SSF52540">
    <property type="entry name" value="P-loop containing nucleoside triphosphate hydrolases"/>
    <property type="match status" value="1"/>
</dbReference>
<feature type="transmembrane region" description="Helical" evidence="9">
    <location>
        <begin position="374"/>
        <end position="395"/>
    </location>
</feature>
<dbReference type="GO" id="GO:0005875">
    <property type="term" value="C:microtubule associated complex"/>
    <property type="evidence" value="ECO:0007669"/>
    <property type="project" value="TreeGrafter"/>
</dbReference>
<feature type="domain" description="Kinesin motor" evidence="10">
    <location>
        <begin position="475"/>
        <end position="806"/>
    </location>
</feature>
<evidence type="ECO:0000256" key="5">
    <source>
        <dbReference type="ARBA" id="ARBA00023054"/>
    </source>
</evidence>
<comment type="similarity">
    <text evidence="6">Belongs to the TRAFAC class myosin-kinesin ATPase superfamily. Kinesin family.</text>
</comment>
<proteinExistence type="inferred from homology"/>
<keyword evidence="12" id="KW-1185">Reference proteome</keyword>
<feature type="region of interest" description="Disordered" evidence="8">
    <location>
        <begin position="817"/>
        <end position="837"/>
    </location>
</feature>
<dbReference type="Proteomes" id="UP000094526">
    <property type="component" value="Unassembled WGS sequence"/>
</dbReference>
<dbReference type="Pfam" id="PF20237">
    <property type="entry name" value="DUF6594"/>
    <property type="match status" value="1"/>
</dbReference>
<dbReference type="PANTHER" id="PTHR47969:SF15">
    <property type="entry name" value="CHROMOSOME-ASSOCIATED KINESIN KIF4A-RELATED"/>
    <property type="match status" value="1"/>
</dbReference>
<sequence length="1199" mass="132199">MTSPVNEAGSQTSQTPSLSTTTSMPPLQCNATSPDPTKSPEAVAMPPVDGTVPLVEVEPYTRTVQLDMLRDTPTTPSTGGKSRVSRWGKAAATSGYLDPWYSKSGRCSLLTLLAAEEYPAGYPSLAAYMSDDIDGRIYRRFSYLRNRLLLYMQDKLNALEQALEDVDRDDEEKAKNGEREALYRLISRRYNEQTANLTPGVGTPPCPCCHNTANQQALPGNAAQTTNSPHVSSLSQPKNNATKRMEILEDVEKTLEKYDELLLREHEIASIRESTAKQRASLGNFIYNGKKCGPGKNKKPLANQENKLIYRKDDSVLLGTQEDAWLGTAAESMKRLMPAILRRYLLMTREDREKSTASTTEYLSNHRVNSFVKAVVSVASTILLVLPIIILYALSTHGASGWLKIGILLVFVVAFALALAMLTNASRSEMFGASAGYTAVLIVFLTFTGSAQDVEPALAFHPSIDTQPSRAVKMSVRVVARIRPLLNSEIEKDQIVTSQPGPDGKATIVKIPNPKNFAEEYSFQFNSVYEQDATQQVLYDAEVAPTVKHLFLGYDVTIFAYGSTGTGKTHTMRGGKSLADRGMIPRLLSSIYRKSRALEKSGGGETTVDVSMSYYEIYNDRVFDLFEAPEKRTPTGLPIREAEGGKAVVVGLTEVPCSSLKEFEVLYDKANANRSTGATKLNAHSSRSHAILCVKVTITTPTETRVSTASAIDLAGSEDNRRTGNGKDRMVESASINKSLFVLAQCVEAISKKQQRIPYRESKMTRILSLGQNNGFTVMILNLAPVKAYHLDTLSSLNFANRTKKIEVREVENEPIFKGPPRPVAPVGGPTIQRQPLRPLSNSINVNLAANRDAATKNEKPQKAFAVYSDRNKAAMARPAPQKSSPLKRTADTSFFASTRPAKLPRPTPSFIRRALEPQLPGMDKASIEALVEKKVSEVLAARAMNAPDPQPMKAVSEEVQRRLDSIEKRLEGQDGERAEGLSYLLMAKQHQARGEDGSALKMYELARPYFPDNEKLKGKIERLREKLVAKRREGGEPAEKSEQIPATSRTVDQAKGPRADDEDESYQDEGCDSTYNDSGDEDKPTDRSRSKKQIKQQLKRKARVSSPDPLSSQDPEVIVGTLTPRTRYLLDIVNTRDVAQIKTLHGLGAKRAEGIVEYLNEQTGDSDDGFVMRSWDDLARLRGIGKKTLETMREGVLV</sequence>
<dbReference type="VEuPathDB" id="FungiDB:G647_04350"/>
<evidence type="ECO:0000256" key="9">
    <source>
        <dbReference type="SAM" id="Phobius"/>
    </source>
</evidence>
<dbReference type="OrthoDB" id="3176171at2759"/>
<feature type="region of interest" description="Disordered" evidence="8">
    <location>
        <begin position="1"/>
        <end position="48"/>
    </location>
</feature>
<dbReference type="STRING" id="86049.A0A1C1CX98"/>
<dbReference type="GO" id="GO:0008017">
    <property type="term" value="F:microtubule binding"/>
    <property type="evidence" value="ECO:0007669"/>
    <property type="project" value="InterPro"/>
</dbReference>
<dbReference type="Gene3D" id="3.40.850.10">
    <property type="entry name" value="Kinesin motor domain"/>
    <property type="match status" value="1"/>
</dbReference>
<dbReference type="AlphaFoldDB" id="A0A1C1CX98"/>
<dbReference type="EMBL" id="LGRB01000008">
    <property type="protein sequence ID" value="OCT53010.1"/>
    <property type="molecule type" value="Genomic_DNA"/>
</dbReference>
<gene>
    <name evidence="11" type="ORF">CLCR_09457</name>
</gene>
<feature type="compositionally biased region" description="Basic residues" evidence="8">
    <location>
        <begin position="1090"/>
        <end position="1104"/>
    </location>
</feature>
<keyword evidence="6" id="KW-0505">Motor protein</keyword>
<accession>A0A1C1CX98</accession>
<dbReference type="InterPro" id="IPR036961">
    <property type="entry name" value="Kinesin_motor_dom_sf"/>
</dbReference>
<feature type="binding site" evidence="6">
    <location>
        <begin position="562"/>
        <end position="569"/>
    </location>
    <ligand>
        <name>ATP</name>
        <dbReference type="ChEBI" id="CHEBI:30616"/>
    </ligand>
</feature>
<dbReference type="GO" id="GO:0003777">
    <property type="term" value="F:microtubule motor activity"/>
    <property type="evidence" value="ECO:0007669"/>
    <property type="project" value="InterPro"/>
</dbReference>
<evidence type="ECO:0000313" key="11">
    <source>
        <dbReference type="EMBL" id="OCT53010.1"/>
    </source>
</evidence>
<evidence type="ECO:0000256" key="2">
    <source>
        <dbReference type="ARBA" id="ARBA00022490"/>
    </source>
</evidence>
<evidence type="ECO:0000313" key="12">
    <source>
        <dbReference type="Proteomes" id="UP000094526"/>
    </source>
</evidence>
<reference evidence="12" key="1">
    <citation type="submission" date="2015-07" db="EMBL/GenBank/DDBJ databases">
        <authorList>
            <person name="Teixeira M.M."/>
            <person name="Souza R.C."/>
            <person name="Almeida L.G."/>
            <person name="Vicente V.A."/>
            <person name="de Hoog S."/>
            <person name="Bocca A.L."/>
            <person name="de Almeida S.R."/>
            <person name="Vasconcelos A.T."/>
            <person name="Felipe M.S."/>
        </authorList>
    </citation>
    <scope>NUCLEOTIDE SEQUENCE [LARGE SCALE GENOMIC DNA]</scope>
    <source>
        <strain evidence="12">KSF</strain>
    </source>
</reference>
<evidence type="ECO:0000259" key="10">
    <source>
        <dbReference type="PROSITE" id="PS50067"/>
    </source>
</evidence>
<dbReference type="GO" id="GO:0007018">
    <property type="term" value="P:microtubule-based movement"/>
    <property type="evidence" value="ECO:0007669"/>
    <property type="project" value="InterPro"/>
</dbReference>
<dbReference type="Gene3D" id="1.10.150.320">
    <property type="entry name" value="Photosystem II 12 kDa extrinsic protein"/>
    <property type="match status" value="1"/>
</dbReference>
<dbReference type="SUPFAM" id="SSF47781">
    <property type="entry name" value="RuvA domain 2-like"/>
    <property type="match status" value="1"/>
</dbReference>
<evidence type="ECO:0000256" key="6">
    <source>
        <dbReference type="PROSITE-ProRule" id="PRU00283"/>
    </source>
</evidence>
<evidence type="ECO:0000256" key="7">
    <source>
        <dbReference type="SAM" id="Coils"/>
    </source>
</evidence>
<dbReference type="InterPro" id="IPR027417">
    <property type="entry name" value="P-loop_NTPase"/>
</dbReference>
<dbReference type="InterPro" id="IPR001752">
    <property type="entry name" value="Kinesin_motor_dom"/>
</dbReference>
<keyword evidence="9" id="KW-0472">Membrane</keyword>
<feature type="transmembrane region" description="Helical" evidence="9">
    <location>
        <begin position="401"/>
        <end position="423"/>
    </location>
</feature>
<dbReference type="eggNOG" id="KOG0242">
    <property type="taxonomic scope" value="Eukaryota"/>
</dbReference>
<feature type="compositionally biased region" description="Basic and acidic residues" evidence="8">
    <location>
        <begin position="1030"/>
        <end position="1043"/>
    </location>
</feature>
<dbReference type="GO" id="GO:0051231">
    <property type="term" value="P:spindle elongation"/>
    <property type="evidence" value="ECO:0007669"/>
    <property type="project" value="TreeGrafter"/>
</dbReference>
<dbReference type="InterPro" id="IPR027640">
    <property type="entry name" value="Kinesin-like_fam"/>
</dbReference>
<feature type="compositionally biased region" description="Acidic residues" evidence="8">
    <location>
        <begin position="1061"/>
        <end position="1072"/>
    </location>
</feature>
<keyword evidence="9" id="KW-1133">Transmembrane helix</keyword>
<protein>
    <submittedName>
        <fullName evidence="11">Putative kinesin</fullName>
    </submittedName>
</protein>
<name>A0A1C1CX98_9EURO</name>
<feature type="coiled-coil region" evidence="7">
    <location>
        <begin position="149"/>
        <end position="176"/>
    </location>
</feature>
<keyword evidence="5 7" id="KW-0175">Coiled coil</keyword>
<dbReference type="PRINTS" id="PR00380">
    <property type="entry name" value="KINESINHEAVY"/>
</dbReference>
<feature type="region of interest" description="Disordered" evidence="8">
    <location>
        <begin position="219"/>
        <end position="241"/>
    </location>
</feature>
<evidence type="ECO:0000256" key="4">
    <source>
        <dbReference type="ARBA" id="ARBA00022840"/>
    </source>
</evidence>
<dbReference type="VEuPathDB" id="FungiDB:G647_04349"/>